<organism evidence="1 2">
    <name type="scientific">Pseudogemmobacter lacusdianii</name>
    <dbReference type="NCBI Taxonomy" id="3069608"/>
    <lineage>
        <taxon>Bacteria</taxon>
        <taxon>Pseudomonadati</taxon>
        <taxon>Pseudomonadota</taxon>
        <taxon>Alphaproteobacteria</taxon>
        <taxon>Rhodobacterales</taxon>
        <taxon>Paracoccaceae</taxon>
        <taxon>Pseudogemmobacter</taxon>
    </lineage>
</organism>
<proteinExistence type="predicted"/>
<keyword evidence="2" id="KW-1185">Reference proteome</keyword>
<evidence type="ECO:0000313" key="2">
    <source>
        <dbReference type="Proteomes" id="UP001239680"/>
    </source>
</evidence>
<dbReference type="Proteomes" id="UP001239680">
    <property type="component" value="Unassembled WGS sequence"/>
</dbReference>
<comment type="caution">
    <text evidence="1">The sequence shown here is derived from an EMBL/GenBank/DDBJ whole genome shotgun (WGS) entry which is preliminary data.</text>
</comment>
<dbReference type="RefSeq" id="WP_306678914.1">
    <property type="nucleotide sequence ID" value="NZ_JAVDBT010000002.1"/>
</dbReference>
<sequence length="135" mass="15095">MTNVDPLAGARALAVQHKAEMFIEAGLMLDDAQMFDRFGYTSEGLAEMRERAEVLALDHKDGWFYPALQFNGDGSLIHRLAEYLAFFRLDGPWVVLDKLLAGPDLHGITILQAMQQKRDDVLDLELAQIQGDGFS</sequence>
<reference evidence="1 2" key="1">
    <citation type="submission" date="2023-08" db="EMBL/GenBank/DDBJ databases">
        <title>Characterization of two Paracoccaceae strains isolated from Phycosphere and proposal of Xinfangfangia lacusdiani sp. nov.</title>
        <authorList>
            <person name="Deng Y."/>
            <person name="Zhang Y.Q."/>
        </authorList>
    </citation>
    <scope>NUCLEOTIDE SEQUENCE [LARGE SCALE GENOMIC DNA]</scope>
    <source>
        <strain evidence="1 2">CPCC 101601</strain>
    </source>
</reference>
<gene>
    <name evidence="1" type="ORF">Q9295_02455</name>
</gene>
<protein>
    <submittedName>
        <fullName evidence="1">Uncharacterized protein</fullName>
    </submittedName>
</protein>
<name>A0ABU0VU22_9RHOB</name>
<accession>A0ABU0VU22</accession>
<dbReference type="EMBL" id="JAVDBT010000002">
    <property type="protein sequence ID" value="MDQ2065222.1"/>
    <property type="molecule type" value="Genomic_DNA"/>
</dbReference>
<evidence type="ECO:0000313" key="1">
    <source>
        <dbReference type="EMBL" id="MDQ2065222.1"/>
    </source>
</evidence>